<evidence type="ECO:0000256" key="1">
    <source>
        <dbReference type="SAM" id="Phobius"/>
    </source>
</evidence>
<accession>A0A0U3JCD9</accession>
<evidence type="ECO:0000313" key="2">
    <source>
        <dbReference type="EMBL" id="ALV86796.1"/>
    </source>
</evidence>
<keyword evidence="1" id="KW-0472">Membrane</keyword>
<sequence length="440" mass="48993">MHMPVKLKLLSWRDIFQVALPALVLVVAAFWVTALFIKPAPPRQVTVSTGGEGGAYQRFGALYTDVLARHGIRLINQPSAGAPENLQRLRDPQVKVDAAFIQGGTAQSKSHDALVSLGDLYYEPLWIFYREGVVPRNGRVLDLKGKRLAIGGAGSGTQQLAKEILAANGIDANNTRLIEDGSFDVVGRLQQGQLDAVFVVGPTQSALVWALLYTPGVHLLNLAQSAAYTRRFPYLTHLTLPRGAIDLVQDIPPRNVQMVSTTATLLVREDTHPAVVWLLLQAASEVHGEPGVFQKPAEFPRAGGHGEFPLAQEAERYYTSGKPFLQRYLPFWAAILVDRLVVLLVPILAVLYPLFKLAPGLYGWRVRSRIYRRYGELKFLESEVEENPQRHTRDEWLKKLDVIEADASHIRTPLAFADMLYTLRQHTSLARETIMKRTTA</sequence>
<organism evidence="2">
    <name type="scientific">uncultured bacterium P11N2</name>
    <dbReference type="NCBI Taxonomy" id="1748282"/>
    <lineage>
        <taxon>Bacteria</taxon>
        <taxon>environmental samples</taxon>
    </lineage>
</organism>
<dbReference type="SUPFAM" id="SSF53850">
    <property type="entry name" value="Periplasmic binding protein-like II"/>
    <property type="match status" value="1"/>
</dbReference>
<feature type="transmembrane region" description="Helical" evidence="1">
    <location>
        <begin position="15"/>
        <end position="37"/>
    </location>
</feature>
<protein>
    <submittedName>
        <fullName evidence="2">TRAP transporter solute receptor</fullName>
    </submittedName>
</protein>
<reference evidence="2" key="1">
    <citation type="submission" date="2015-10" db="EMBL/GenBank/DDBJ databases">
        <title>Biosynthesis of SCL-MCL polyhydroxyalkanoates by metagenomic clones in Pseudomonas putida.</title>
        <authorList>
            <person name="Cheng J."/>
            <person name="Charles T.C."/>
        </authorList>
    </citation>
    <scope>NUCLEOTIDE SEQUENCE</scope>
</reference>
<keyword evidence="1" id="KW-1133">Transmembrane helix</keyword>
<dbReference type="Gene3D" id="3.40.190.10">
    <property type="entry name" value="Periplasmic binding protein-like II"/>
    <property type="match status" value="2"/>
</dbReference>
<dbReference type="Pfam" id="PF16868">
    <property type="entry name" value="NMT1_3"/>
    <property type="match status" value="1"/>
</dbReference>
<dbReference type="InterPro" id="IPR011852">
    <property type="entry name" value="TRAP_TAXI"/>
</dbReference>
<keyword evidence="2" id="KW-0675">Receptor</keyword>
<dbReference type="AlphaFoldDB" id="A0A0U3JCD9"/>
<dbReference type="PANTHER" id="PTHR42941">
    <property type="entry name" value="SLL1037 PROTEIN"/>
    <property type="match status" value="1"/>
</dbReference>
<name>A0A0U3JCD9_9BACT</name>
<keyword evidence="1" id="KW-0812">Transmembrane</keyword>
<dbReference type="PANTHER" id="PTHR42941:SF1">
    <property type="entry name" value="SLL1037 PROTEIN"/>
    <property type="match status" value="1"/>
</dbReference>
<proteinExistence type="predicted"/>
<dbReference type="EMBL" id="KT944278">
    <property type="protein sequence ID" value="ALV86796.1"/>
    <property type="molecule type" value="Genomic_DNA"/>
</dbReference>
<feature type="transmembrane region" description="Helical" evidence="1">
    <location>
        <begin position="331"/>
        <end position="355"/>
    </location>
</feature>